<feature type="domain" description="NADH:ubiquinone oxidoreductase chain 4 N-terminal" evidence="11">
    <location>
        <begin position="48"/>
        <end position="127"/>
    </location>
</feature>
<dbReference type="GO" id="GO:0005886">
    <property type="term" value="C:plasma membrane"/>
    <property type="evidence" value="ECO:0007669"/>
    <property type="project" value="UniProtKB-SubCell"/>
</dbReference>
<dbReference type="EMBL" id="JACXAH010000008">
    <property type="protein sequence ID" value="MBD1372151.1"/>
    <property type="molecule type" value="Genomic_DNA"/>
</dbReference>
<organism evidence="12 13">
    <name type="scientific">Polycladospora coralii</name>
    <dbReference type="NCBI Taxonomy" id="2771432"/>
    <lineage>
        <taxon>Bacteria</taxon>
        <taxon>Bacillati</taxon>
        <taxon>Bacillota</taxon>
        <taxon>Bacilli</taxon>
        <taxon>Bacillales</taxon>
        <taxon>Thermoactinomycetaceae</taxon>
        <taxon>Polycladospora</taxon>
    </lineage>
</organism>
<evidence type="ECO:0000256" key="6">
    <source>
        <dbReference type="ARBA" id="ARBA00023027"/>
    </source>
</evidence>
<feature type="transmembrane region" description="Helical" evidence="9">
    <location>
        <begin position="465"/>
        <end position="486"/>
    </location>
</feature>
<dbReference type="PANTHER" id="PTHR43507:SF1">
    <property type="entry name" value="NADH-UBIQUINONE OXIDOREDUCTASE CHAIN 4"/>
    <property type="match status" value="1"/>
</dbReference>
<dbReference type="InterPro" id="IPR003918">
    <property type="entry name" value="NADH_UbQ_OxRdtase"/>
</dbReference>
<evidence type="ECO:0000313" key="12">
    <source>
        <dbReference type="EMBL" id="MBD1372151.1"/>
    </source>
</evidence>
<dbReference type="InterPro" id="IPR010227">
    <property type="entry name" value="NADH_Q_OxRdtase_chainM/4"/>
</dbReference>
<comment type="subcellular location">
    <subcellularLocation>
        <location evidence="1">Cell membrane</location>
        <topology evidence="1">Multi-pass membrane protein</topology>
    </subcellularLocation>
    <subcellularLocation>
        <location evidence="8">Membrane</location>
        <topology evidence="8">Multi-pass membrane protein</topology>
    </subcellularLocation>
</comment>
<sequence length="504" mass="55440">MVQALPTLLTFLPLLGVIALLLSERTNGTLHRRLGIGFTLPPLALAVWMFVKQVLANTSLTWTHAFDWFYIPLPQGSWTFQYMMQIDGLSLVFIMLTCLITTMATIASHSIHERTRAYYSLILLLQVGMLGVFSAFNLFLFFIFFEITLISMYFLIGIWGFLHKEKAANYFLLYNGLGSGFLLFAMIGLLMLAESLNYDDIANAITALVQQLELLPPEVGLMVWGVFGSLMIAFAIKLPIFPFHTWMLKVHVEAPTPIVMIHSGVLLKMGAYGMIRFGYGFFPTFMQEIAFTLAIVGVISILYGALLAIVESELKKVLAYSSISHMGIVLIGLGAMNETGLKGAVFQSISHGLISALLFYLVGRLYQRTQTTQFNELGGLAKSMPVFSGILMVGVLALLGLPGTSGFISEFFAFLALFASKPIVAAIGTLGLIFAAFYALRIVLKVSFGPIADKHMHLSDLRFNESIPMLILVVVIIMIGISPAVLSYPIDSVLHTLITQIGGQ</sequence>
<evidence type="ECO:0000256" key="7">
    <source>
        <dbReference type="ARBA" id="ARBA00023136"/>
    </source>
</evidence>
<dbReference type="PRINTS" id="PR01437">
    <property type="entry name" value="NUOXDRDTASE4"/>
</dbReference>
<dbReference type="NCBIfam" id="TIGR01972">
    <property type="entry name" value="NDH_I_M"/>
    <property type="match status" value="1"/>
</dbReference>
<dbReference type="PANTHER" id="PTHR43507">
    <property type="entry name" value="NADH-UBIQUINONE OXIDOREDUCTASE CHAIN 4"/>
    <property type="match status" value="1"/>
</dbReference>
<evidence type="ECO:0000259" key="11">
    <source>
        <dbReference type="Pfam" id="PF01059"/>
    </source>
</evidence>
<keyword evidence="4" id="KW-1278">Translocase</keyword>
<dbReference type="InterPro" id="IPR000260">
    <property type="entry name" value="NADH4_N"/>
</dbReference>
<name>A0A926RX35_9BACL</name>
<dbReference type="AlphaFoldDB" id="A0A926RX35"/>
<feature type="transmembrane region" description="Helical" evidence="9">
    <location>
        <begin position="317"/>
        <end position="336"/>
    </location>
</feature>
<dbReference type="GO" id="GO:0015990">
    <property type="term" value="P:electron transport coupled proton transport"/>
    <property type="evidence" value="ECO:0007669"/>
    <property type="project" value="TreeGrafter"/>
</dbReference>
<dbReference type="Pfam" id="PF01059">
    <property type="entry name" value="Oxidored_q5_N"/>
    <property type="match status" value="1"/>
</dbReference>
<protein>
    <submittedName>
        <fullName evidence="12">NADH-quinone oxidoreductase subunit M</fullName>
    </submittedName>
</protein>
<feature type="transmembrane region" description="Helical" evidence="9">
    <location>
        <begin position="171"/>
        <end position="193"/>
    </location>
</feature>
<evidence type="ECO:0000256" key="9">
    <source>
        <dbReference type="SAM" id="Phobius"/>
    </source>
</evidence>
<evidence type="ECO:0000313" key="13">
    <source>
        <dbReference type="Proteomes" id="UP000661691"/>
    </source>
</evidence>
<keyword evidence="13" id="KW-1185">Reference proteome</keyword>
<feature type="transmembrane region" description="Helical" evidence="9">
    <location>
        <begin position="423"/>
        <end position="444"/>
    </location>
</feature>
<evidence type="ECO:0000256" key="1">
    <source>
        <dbReference type="ARBA" id="ARBA00004651"/>
    </source>
</evidence>
<dbReference type="RefSeq" id="WP_191141924.1">
    <property type="nucleotide sequence ID" value="NZ_JACXAH010000008.1"/>
</dbReference>
<dbReference type="InterPro" id="IPR001750">
    <property type="entry name" value="ND/Mrp_TM"/>
</dbReference>
<feature type="domain" description="NADH:quinone oxidoreductase/Mrp antiporter transmembrane" evidence="10">
    <location>
        <begin position="136"/>
        <end position="427"/>
    </location>
</feature>
<feature type="transmembrane region" description="Helical" evidence="9">
    <location>
        <begin position="82"/>
        <end position="106"/>
    </location>
</feature>
<comment type="similarity">
    <text evidence="2">Belongs to the complex I subunit 4 family.</text>
</comment>
<evidence type="ECO:0000256" key="2">
    <source>
        <dbReference type="ARBA" id="ARBA00009025"/>
    </source>
</evidence>
<feature type="transmembrane region" description="Helical" evidence="9">
    <location>
        <begin position="258"/>
        <end position="277"/>
    </location>
</feature>
<dbReference type="GO" id="GO:0008137">
    <property type="term" value="F:NADH dehydrogenase (ubiquinone) activity"/>
    <property type="evidence" value="ECO:0007669"/>
    <property type="project" value="InterPro"/>
</dbReference>
<gene>
    <name evidence="12" type="ORF">IC620_07220</name>
</gene>
<proteinExistence type="inferred from homology"/>
<dbReference type="GO" id="GO:0003954">
    <property type="term" value="F:NADH dehydrogenase activity"/>
    <property type="evidence" value="ECO:0007669"/>
    <property type="project" value="TreeGrafter"/>
</dbReference>
<evidence type="ECO:0000256" key="8">
    <source>
        <dbReference type="RuleBase" id="RU000320"/>
    </source>
</evidence>
<comment type="caution">
    <text evidence="12">The sequence shown here is derived from an EMBL/GenBank/DDBJ whole genome shotgun (WGS) entry which is preliminary data.</text>
</comment>
<feature type="transmembrane region" description="Helical" evidence="9">
    <location>
        <begin position="348"/>
        <end position="366"/>
    </location>
</feature>
<evidence type="ECO:0000259" key="10">
    <source>
        <dbReference type="Pfam" id="PF00361"/>
    </source>
</evidence>
<dbReference type="Proteomes" id="UP000661691">
    <property type="component" value="Unassembled WGS sequence"/>
</dbReference>
<feature type="transmembrane region" description="Helical" evidence="9">
    <location>
        <begin position="386"/>
        <end position="417"/>
    </location>
</feature>
<feature type="transmembrane region" description="Helical" evidence="9">
    <location>
        <begin position="142"/>
        <end position="162"/>
    </location>
</feature>
<accession>A0A926RX35</accession>
<evidence type="ECO:0000256" key="4">
    <source>
        <dbReference type="ARBA" id="ARBA00022967"/>
    </source>
</evidence>
<dbReference type="GO" id="GO:0042773">
    <property type="term" value="P:ATP synthesis coupled electron transport"/>
    <property type="evidence" value="ECO:0007669"/>
    <property type="project" value="InterPro"/>
</dbReference>
<feature type="transmembrane region" description="Helical" evidence="9">
    <location>
        <begin position="34"/>
        <end position="51"/>
    </location>
</feature>
<dbReference type="GO" id="GO:0048039">
    <property type="term" value="F:ubiquinone binding"/>
    <property type="evidence" value="ECO:0007669"/>
    <property type="project" value="TreeGrafter"/>
</dbReference>
<evidence type="ECO:0000256" key="5">
    <source>
        <dbReference type="ARBA" id="ARBA00022989"/>
    </source>
</evidence>
<keyword evidence="3 8" id="KW-0812">Transmembrane</keyword>
<keyword evidence="6" id="KW-0520">NAD</keyword>
<reference evidence="12" key="1">
    <citation type="submission" date="2020-09" db="EMBL/GenBank/DDBJ databases">
        <title>A novel bacterium of genus Hazenella, isolated from South China Sea.</title>
        <authorList>
            <person name="Huang H."/>
            <person name="Mo K."/>
            <person name="Hu Y."/>
        </authorList>
    </citation>
    <scope>NUCLEOTIDE SEQUENCE</scope>
    <source>
        <strain evidence="12">IB182357</strain>
    </source>
</reference>
<feature type="transmembrane region" description="Helical" evidence="9">
    <location>
        <begin position="289"/>
        <end position="310"/>
    </location>
</feature>
<feature type="transmembrane region" description="Helical" evidence="9">
    <location>
        <begin position="6"/>
        <end position="22"/>
    </location>
</feature>
<keyword evidence="5 9" id="KW-1133">Transmembrane helix</keyword>
<feature type="transmembrane region" description="Helical" evidence="9">
    <location>
        <begin position="221"/>
        <end position="246"/>
    </location>
</feature>
<dbReference type="Pfam" id="PF00361">
    <property type="entry name" value="Proton_antipo_M"/>
    <property type="match status" value="1"/>
</dbReference>
<keyword evidence="7 9" id="KW-0472">Membrane</keyword>
<feature type="transmembrane region" description="Helical" evidence="9">
    <location>
        <begin position="118"/>
        <end position="136"/>
    </location>
</feature>
<evidence type="ECO:0000256" key="3">
    <source>
        <dbReference type="ARBA" id="ARBA00022692"/>
    </source>
</evidence>